<keyword evidence="11" id="KW-1185">Reference proteome</keyword>
<dbReference type="GO" id="GO:0004674">
    <property type="term" value="F:protein serine/threonine kinase activity"/>
    <property type="evidence" value="ECO:0007669"/>
    <property type="project" value="UniProtKB-KW"/>
</dbReference>
<evidence type="ECO:0000256" key="4">
    <source>
        <dbReference type="ARBA" id="ARBA00022741"/>
    </source>
</evidence>
<dbReference type="PROSITE" id="PS00107">
    <property type="entry name" value="PROTEIN_KINASE_ATP"/>
    <property type="match status" value="1"/>
</dbReference>
<dbReference type="Gene3D" id="3.30.200.20">
    <property type="entry name" value="Phosphorylase Kinase, domain 1"/>
    <property type="match status" value="1"/>
</dbReference>
<dbReference type="InterPro" id="IPR050660">
    <property type="entry name" value="NEK_Ser/Thr_kinase"/>
</dbReference>
<protein>
    <recommendedName>
        <fullName evidence="2">non-specific serine/threonine protein kinase</fullName>
        <ecNumber evidence="2">2.7.11.1</ecNumber>
    </recommendedName>
</protein>
<dbReference type="InterPro" id="IPR011990">
    <property type="entry name" value="TPR-like_helical_dom_sf"/>
</dbReference>
<keyword evidence="5 10" id="KW-0418">Kinase</keyword>
<comment type="caution">
    <text evidence="10">The sequence shown here is derived from an EMBL/GenBank/DDBJ whole genome shotgun (WGS) entry which is preliminary data.</text>
</comment>
<dbReference type="Pfam" id="PF00069">
    <property type="entry name" value="Pkinase"/>
    <property type="match status" value="1"/>
</dbReference>
<dbReference type="PANTHER" id="PTHR43671:SF13">
    <property type="entry name" value="SERINE_THREONINE-PROTEIN KINASE NEK2"/>
    <property type="match status" value="1"/>
</dbReference>
<dbReference type="Proteomes" id="UP001501585">
    <property type="component" value="Unassembled WGS sequence"/>
</dbReference>
<dbReference type="SUPFAM" id="SSF56112">
    <property type="entry name" value="Protein kinase-like (PK-like)"/>
    <property type="match status" value="1"/>
</dbReference>
<dbReference type="RefSeq" id="WP_344164701.1">
    <property type="nucleotide sequence ID" value="NZ_BAAAPC010000020.1"/>
</dbReference>
<evidence type="ECO:0000256" key="3">
    <source>
        <dbReference type="ARBA" id="ARBA00022679"/>
    </source>
</evidence>
<proteinExistence type="inferred from homology"/>
<keyword evidence="10" id="KW-0723">Serine/threonine-protein kinase</keyword>
<evidence type="ECO:0000256" key="6">
    <source>
        <dbReference type="ARBA" id="ARBA00022840"/>
    </source>
</evidence>
<dbReference type="PANTHER" id="PTHR43671">
    <property type="entry name" value="SERINE/THREONINE-PROTEIN KINASE NEK"/>
    <property type="match status" value="1"/>
</dbReference>
<dbReference type="InterPro" id="IPR008271">
    <property type="entry name" value="Ser/Thr_kinase_AS"/>
</dbReference>
<evidence type="ECO:0000256" key="5">
    <source>
        <dbReference type="ARBA" id="ARBA00022777"/>
    </source>
</evidence>
<feature type="domain" description="Protein kinase" evidence="9">
    <location>
        <begin position="24"/>
        <end position="292"/>
    </location>
</feature>
<evidence type="ECO:0000256" key="7">
    <source>
        <dbReference type="PROSITE-ProRule" id="PRU10141"/>
    </source>
</evidence>
<reference evidence="11" key="1">
    <citation type="journal article" date="2019" name="Int. J. Syst. Evol. Microbiol.">
        <title>The Global Catalogue of Microorganisms (GCM) 10K type strain sequencing project: providing services to taxonomists for standard genome sequencing and annotation.</title>
        <authorList>
            <consortium name="The Broad Institute Genomics Platform"/>
            <consortium name="The Broad Institute Genome Sequencing Center for Infectious Disease"/>
            <person name="Wu L."/>
            <person name="Ma J."/>
        </authorList>
    </citation>
    <scope>NUCLEOTIDE SEQUENCE [LARGE SCALE GENOMIC DNA]</scope>
    <source>
        <strain evidence="11">JCM 15313</strain>
    </source>
</reference>
<evidence type="ECO:0000256" key="1">
    <source>
        <dbReference type="ARBA" id="ARBA00010886"/>
    </source>
</evidence>
<dbReference type="EC" id="2.7.11.1" evidence="2"/>
<keyword evidence="6 7" id="KW-0067">ATP-binding</keyword>
<accession>A0ABP5EZZ7</accession>
<dbReference type="Gene3D" id="1.10.510.10">
    <property type="entry name" value="Transferase(Phosphotransferase) domain 1"/>
    <property type="match status" value="1"/>
</dbReference>
<evidence type="ECO:0000259" key="9">
    <source>
        <dbReference type="PROSITE" id="PS50011"/>
    </source>
</evidence>
<dbReference type="SUPFAM" id="SSF48452">
    <property type="entry name" value="TPR-like"/>
    <property type="match status" value="1"/>
</dbReference>
<comment type="similarity">
    <text evidence="1">Belongs to the protein kinase superfamily. NEK Ser/Thr protein kinase family. NIMA subfamily.</text>
</comment>
<organism evidence="10 11">
    <name type="scientific">Nocardiopsis rhodophaea</name>
    <dbReference type="NCBI Taxonomy" id="280238"/>
    <lineage>
        <taxon>Bacteria</taxon>
        <taxon>Bacillati</taxon>
        <taxon>Actinomycetota</taxon>
        <taxon>Actinomycetes</taxon>
        <taxon>Streptosporangiales</taxon>
        <taxon>Nocardiopsidaceae</taxon>
        <taxon>Nocardiopsis</taxon>
    </lineage>
</organism>
<dbReference type="PROSITE" id="PS00108">
    <property type="entry name" value="PROTEIN_KINASE_ST"/>
    <property type="match status" value="1"/>
</dbReference>
<evidence type="ECO:0000313" key="11">
    <source>
        <dbReference type="Proteomes" id="UP001501585"/>
    </source>
</evidence>
<feature type="binding site" evidence="7">
    <location>
        <position position="53"/>
    </location>
    <ligand>
        <name>ATP</name>
        <dbReference type="ChEBI" id="CHEBI:30616"/>
    </ligand>
</feature>
<keyword evidence="4 7" id="KW-0547">Nucleotide-binding</keyword>
<dbReference type="EMBL" id="BAAAPC010000020">
    <property type="protein sequence ID" value="GAA2009869.1"/>
    <property type="molecule type" value="Genomic_DNA"/>
</dbReference>
<name>A0ABP5EZZ7_9ACTN</name>
<sequence length="538" mass="59098">MSHYLSYASESGETVPEEPIAGRYELIEEIGSGGMGAVWRGYDAVLDREVAVKRIRHDEVMSPEAAEHFAQRFTREARVTARIRHHGVPQVYDAVLESSYDQVYLVMELVRGVSLRAFIDPNHPLPIAWAAAMAAQVGTVLSHAHSVPVVHRDLKPDNVLVADDGTVKVLDFGIAAILRKGVTKLTVAGTYVGTAEYMAPEQVRCAKVTPRTDLYALGCLLHELLCGRPLFDGPSDFDFRQQHVSAPPRPLRELRPDVPPELEKLVLELLRKNPERRPTDAYAVYERLLPFLPPPGSSPPAADGRLRTVPDPTLMYRRPNAPRPQGEEAPTVPDPTAVGPSGPPSTAPDTGLRDAIKGAVEHANTLLEGDRFSQAAQVLQDVITPAANLLGLESPRVLWLRMRRALILQVGEDTRRALAEFDALAAAYVRAAGKASPEALECRRMAAYCRAELGQATAALRQFREVLDRLRSEEGDVSPTARDVRKNIALVLLSEGDIDAAIDVLEPLHQDLCLVNGLDDEETKEIEDILFRARGARD</sequence>
<dbReference type="InterPro" id="IPR000719">
    <property type="entry name" value="Prot_kinase_dom"/>
</dbReference>
<dbReference type="Gene3D" id="1.25.40.10">
    <property type="entry name" value="Tetratricopeptide repeat domain"/>
    <property type="match status" value="1"/>
</dbReference>
<dbReference type="InterPro" id="IPR011009">
    <property type="entry name" value="Kinase-like_dom_sf"/>
</dbReference>
<dbReference type="PROSITE" id="PS50011">
    <property type="entry name" value="PROTEIN_KINASE_DOM"/>
    <property type="match status" value="1"/>
</dbReference>
<feature type="region of interest" description="Disordered" evidence="8">
    <location>
        <begin position="293"/>
        <end position="352"/>
    </location>
</feature>
<dbReference type="InterPro" id="IPR017441">
    <property type="entry name" value="Protein_kinase_ATP_BS"/>
</dbReference>
<keyword evidence="3" id="KW-0808">Transferase</keyword>
<evidence type="ECO:0000256" key="2">
    <source>
        <dbReference type="ARBA" id="ARBA00012513"/>
    </source>
</evidence>
<evidence type="ECO:0000313" key="10">
    <source>
        <dbReference type="EMBL" id="GAA2009869.1"/>
    </source>
</evidence>
<gene>
    <name evidence="10" type="primary">pkaE</name>
    <name evidence="10" type="ORF">GCM10009799_42390</name>
</gene>
<dbReference type="CDD" id="cd14014">
    <property type="entry name" value="STKc_PknB_like"/>
    <property type="match status" value="1"/>
</dbReference>
<evidence type="ECO:0000256" key="8">
    <source>
        <dbReference type="SAM" id="MobiDB-lite"/>
    </source>
</evidence>
<dbReference type="SMART" id="SM00220">
    <property type="entry name" value="S_TKc"/>
    <property type="match status" value="1"/>
</dbReference>